<evidence type="ECO:0000313" key="3">
    <source>
        <dbReference type="EMBL" id="CUN56652.1"/>
    </source>
</evidence>
<sequence>MVSKSMETLMKNNSVIREMFDEGKRLEQLYGEENVFDFSIGNPNVTPPNEIKENIIKILNEENPLEVHGYMNNSGYFSVRENIAEHLTKTKGIQLEDKNIIMTCGAAGGLNIIMKTLVNPDDEVIIFAPYFGEYINYINNYNGKTVIVSCDKNNFEPNLDELKEKITAKTKAVIINSPNNPSGVIYSEEIIKAISNILRESSEKLGTEICLISDEPYREIVYDGVEVPFILKYYHNSLIVYSYSKSLSLPGERIGYIVVNPKMNNISKILAALNIANRVLGFVNAPSLFQKVVGRSLDLEVDVNIYKKNRDLLYNHLVSLGFKCLKPNGAFYLFPKSPIEDDNKFCNELKKFNILAVPGSVFGCNGHFRLSYCIKYEKIENSLKAFDKVAKLYSDYL</sequence>
<proteinExistence type="inferred from homology"/>
<name>A0A173XX70_9CLOT</name>
<dbReference type="InterPro" id="IPR004839">
    <property type="entry name" value="Aminotransferase_I/II_large"/>
</dbReference>
<organism evidence="3 4">
    <name type="scientific">Clostridium disporicum</name>
    <dbReference type="NCBI Taxonomy" id="84024"/>
    <lineage>
        <taxon>Bacteria</taxon>
        <taxon>Bacillati</taxon>
        <taxon>Bacillota</taxon>
        <taxon>Clostridia</taxon>
        <taxon>Eubacteriales</taxon>
        <taxon>Clostridiaceae</taxon>
        <taxon>Clostridium</taxon>
    </lineage>
</organism>
<dbReference type="InterPro" id="IPR015424">
    <property type="entry name" value="PyrdxlP-dep_Trfase"/>
</dbReference>
<dbReference type="AlphaFoldDB" id="A0A173XX70"/>
<feature type="domain" description="Aminotransferase class I/classII large" evidence="2">
    <location>
        <begin position="34"/>
        <end position="385"/>
    </location>
</feature>
<dbReference type="InterPro" id="IPR004838">
    <property type="entry name" value="NHTrfase_class1_PyrdxlP-BS"/>
</dbReference>
<dbReference type="Gene3D" id="3.90.1150.10">
    <property type="entry name" value="Aspartate Aminotransferase, domain 1"/>
    <property type="match status" value="2"/>
</dbReference>
<dbReference type="Proteomes" id="UP000095594">
    <property type="component" value="Unassembled WGS sequence"/>
</dbReference>
<gene>
    <name evidence="3" type="primary">aspC_1</name>
    <name evidence="3" type="ORF">ERS852471_00152</name>
</gene>
<dbReference type="CDD" id="cd00609">
    <property type="entry name" value="AAT_like"/>
    <property type="match status" value="1"/>
</dbReference>
<protein>
    <recommendedName>
        <fullName evidence="1">Aminotransferase</fullName>
        <ecNumber evidence="1">2.6.1.-</ecNumber>
    </recommendedName>
</protein>
<dbReference type="EMBL" id="CYZX01000001">
    <property type="protein sequence ID" value="CUN56652.1"/>
    <property type="molecule type" value="Genomic_DNA"/>
</dbReference>
<dbReference type="SUPFAM" id="SSF53383">
    <property type="entry name" value="PLP-dependent transferases"/>
    <property type="match status" value="1"/>
</dbReference>
<dbReference type="GO" id="GO:0030170">
    <property type="term" value="F:pyridoxal phosphate binding"/>
    <property type="evidence" value="ECO:0007669"/>
    <property type="project" value="InterPro"/>
</dbReference>
<evidence type="ECO:0000259" key="2">
    <source>
        <dbReference type="Pfam" id="PF00155"/>
    </source>
</evidence>
<dbReference type="PANTHER" id="PTHR42691:SF1">
    <property type="entry name" value="ASPARTATE AMINOTRANSFERASE YHDR-RELATED"/>
    <property type="match status" value="1"/>
</dbReference>
<keyword evidence="1 3" id="KW-0808">Transferase</keyword>
<evidence type="ECO:0000313" key="4">
    <source>
        <dbReference type="Proteomes" id="UP000095594"/>
    </source>
</evidence>
<dbReference type="OrthoDB" id="9802328at2"/>
<dbReference type="EC" id="2.6.1.-" evidence="1"/>
<comment type="cofactor">
    <cofactor evidence="1">
        <name>pyridoxal 5'-phosphate</name>
        <dbReference type="ChEBI" id="CHEBI:597326"/>
    </cofactor>
</comment>
<dbReference type="PROSITE" id="PS00105">
    <property type="entry name" value="AA_TRANSFER_CLASS_1"/>
    <property type="match status" value="1"/>
</dbReference>
<dbReference type="PANTHER" id="PTHR42691">
    <property type="entry name" value="ASPARTATE AMINOTRANSFERASE YHDR-RELATED"/>
    <property type="match status" value="1"/>
</dbReference>
<evidence type="ECO:0000256" key="1">
    <source>
        <dbReference type="RuleBase" id="RU000481"/>
    </source>
</evidence>
<dbReference type="InterPro" id="IPR015421">
    <property type="entry name" value="PyrdxlP-dep_Trfase_major"/>
</dbReference>
<dbReference type="NCBIfam" id="NF005305">
    <property type="entry name" value="PRK06836.1"/>
    <property type="match status" value="1"/>
</dbReference>
<accession>A0A173XX70</accession>
<dbReference type="InterPro" id="IPR015422">
    <property type="entry name" value="PyrdxlP-dep_Trfase_small"/>
</dbReference>
<comment type="similarity">
    <text evidence="1">Belongs to the class-I pyridoxal-phosphate-dependent aminotransferase family.</text>
</comment>
<dbReference type="RefSeq" id="WP_055262926.1">
    <property type="nucleotide sequence ID" value="NZ_CABIXQ010000001.1"/>
</dbReference>
<dbReference type="Pfam" id="PF00155">
    <property type="entry name" value="Aminotran_1_2"/>
    <property type="match status" value="1"/>
</dbReference>
<keyword evidence="1 3" id="KW-0032">Aminotransferase</keyword>
<reference evidence="3 4" key="1">
    <citation type="submission" date="2015-09" db="EMBL/GenBank/DDBJ databases">
        <authorList>
            <consortium name="Pathogen Informatics"/>
        </authorList>
    </citation>
    <scope>NUCLEOTIDE SEQUENCE [LARGE SCALE GENOMIC DNA]</scope>
    <source>
        <strain evidence="3 4">2789STDY5834856</strain>
    </source>
</reference>
<dbReference type="Gene3D" id="3.40.640.10">
    <property type="entry name" value="Type I PLP-dependent aspartate aminotransferase-like (Major domain)"/>
    <property type="match status" value="1"/>
</dbReference>
<dbReference type="GO" id="GO:0008483">
    <property type="term" value="F:transaminase activity"/>
    <property type="evidence" value="ECO:0007669"/>
    <property type="project" value="UniProtKB-KW"/>
</dbReference>